<dbReference type="Gene3D" id="3.40.50.2300">
    <property type="match status" value="2"/>
</dbReference>
<feature type="domain" description="Periplasmic binding protein" evidence="6">
    <location>
        <begin position="65"/>
        <end position="313"/>
    </location>
</feature>
<feature type="chain" id="PRO_5038554265" evidence="5">
    <location>
        <begin position="24"/>
        <end position="332"/>
    </location>
</feature>
<dbReference type="Pfam" id="PF13407">
    <property type="entry name" value="Peripla_BP_4"/>
    <property type="match status" value="1"/>
</dbReference>
<dbReference type="EMBL" id="RCHT01000020">
    <property type="protein sequence ID" value="RLL09584.1"/>
    <property type="molecule type" value="Genomic_DNA"/>
</dbReference>
<evidence type="ECO:0000256" key="4">
    <source>
        <dbReference type="SAM" id="MobiDB-lite"/>
    </source>
</evidence>
<evidence type="ECO:0000256" key="2">
    <source>
        <dbReference type="ARBA" id="ARBA00007639"/>
    </source>
</evidence>
<feature type="signal peptide" evidence="5">
    <location>
        <begin position="1"/>
        <end position="23"/>
    </location>
</feature>
<feature type="compositionally biased region" description="Low complexity" evidence="4">
    <location>
        <begin position="32"/>
        <end position="52"/>
    </location>
</feature>
<proteinExistence type="inferred from homology"/>
<comment type="caution">
    <text evidence="7">The sequence shown here is derived from an EMBL/GenBank/DDBJ whole genome shotgun (WGS) entry which is preliminary data.</text>
</comment>
<dbReference type="AlphaFoldDB" id="A0A498CTN3"/>
<dbReference type="GO" id="GO:0030313">
    <property type="term" value="C:cell envelope"/>
    <property type="evidence" value="ECO:0007669"/>
    <property type="project" value="UniProtKB-SubCell"/>
</dbReference>
<evidence type="ECO:0000259" key="6">
    <source>
        <dbReference type="Pfam" id="PF13407"/>
    </source>
</evidence>
<comment type="subcellular location">
    <subcellularLocation>
        <location evidence="1">Cell envelope</location>
    </subcellularLocation>
</comment>
<keyword evidence="3 5" id="KW-0732">Signal</keyword>
<evidence type="ECO:0000256" key="3">
    <source>
        <dbReference type="ARBA" id="ARBA00022729"/>
    </source>
</evidence>
<dbReference type="PANTHER" id="PTHR46847:SF1">
    <property type="entry name" value="D-ALLOSE-BINDING PERIPLASMIC PROTEIN-RELATED"/>
    <property type="match status" value="1"/>
</dbReference>
<accession>A0A498CTN3</accession>
<feature type="region of interest" description="Disordered" evidence="4">
    <location>
        <begin position="30"/>
        <end position="52"/>
    </location>
</feature>
<gene>
    <name evidence="7" type="ORF">D4A47_10055</name>
</gene>
<evidence type="ECO:0000313" key="7">
    <source>
        <dbReference type="EMBL" id="RLL09584.1"/>
    </source>
</evidence>
<protein>
    <submittedName>
        <fullName evidence="7">BMP family ABC transporter substrate-binding protein</fullName>
    </submittedName>
</protein>
<dbReference type="PROSITE" id="PS51257">
    <property type="entry name" value="PROKAR_LIPOPROTEIN"/>
    <property type="match status" value="1"/>
</dbReference>
<dbReference type="PANTHER" id="PTHR46847">
    <property type="entry name" value="D-ALLOSE-BINDING PERIPLASMIC PROTEIN-RELATED"/>
    <property type="match status" value="1"/>
</dbReference>
<organism evidence="7 8">
    <name type="scientific">Anaerotruncus massiliensis</name>
    <name type="common">ex Liu et al. 2021</name>
    <dbReference type="NCBI Taxonomy" id="2321404"/>
    <lineage>
        <taxon>Bacteria</taxon>
        <taxon>Bacillati</taxon>
        <taxon>Bacillota</taxon>
        <taxon>Clostridia</taxon>
        <taxon>Eubacteriales</taxon>
        <taxon>Oscillospiraceae</taxon>
        <taxon>Anaerotruncus</taxon>
    </lineage>
</organism>
<reference evidence="7 8" key="1">
    <citation type="submission" date="2018-10" db="EMBL/GenBank/DDBJ databases">
        <title>Anaerotruncus faecis sp. nov., isolated from human feces.</title>
        <authorList>
            <person name="Wang Y.-J."/>
        </authorList>
    </citation>
    <scope>NUCLEOTIDE SEQUENCE [LARGE SCALE GENOMIC DNA]</scope>
    <source>
        <strain evidence="7 8">22A2-44</strain>
    </source>
</reference>
<sequence>MREMKTRITALLLCFVVALGLMAGCSSEKPAAEPAAPASTAEPAPADTAEPAAPAGNYKVTLITMDQMDQHWVNVDKGCKEAVAELGNVDYNWLAPDVKDDAKQIECINNAVAGGAQAILLAANGPDAVTASLKEAEAAGVKIVYVDSAADYPGVATLATDNKAAGTTAGNEMIKALEAAGITEGKIGIVNVNAATASTVAREEGFRAAFEGTKFEILETQYGDGDAAKSKDIAANYITQGCVGIFGANEGSTVGTGNAIQEAGGTVIGVGFDKSDTILGLIKNGFLLCTMAQNPDVMGREGVKVAVKALSGETIDQTNVDTGVSVLNKDTI</sequence>
<keyword evidence="8" id="KW-1185">Reference proteome</keyword>
<name>A0A498CTN3_9FIRM</name>
<comment type="similarity">
    <text evidence="2">Belongs to the bacterial solute-binding protein 2 family.</text>
</comment>
<evidence type="ECO:0000313" key="8">
    <source>
        <dbReference type="Proteomes" id="UP000276301"/>
    </source>
</evidence>
<dbReference type="SUPFAM" id="SSF53822">
    <property type="entry name" value="Periplasmic binding protein-like I"/>
    <property type="match status" value="1"/>
</dbReference>
<evidence type="ECO:0000256" key="5">
    <source>
        <dbReference type="SAM" id="SignalP"/>
    </source>
</evidence>
<dbReference type="GO" id="GO:0030246">
    <property type="term" value="F:carbohydrate binding"/>
    <property type="evidence" value="ECO:0007669"/>
    <property type="project" value="UniProtKB-ARBA"/>
</dbReference>
<dbReference type="InterPro" id="IPR028082">
    <property type="entry name" value="Peripla_BP_I"/>
</dbReference>
<dbReference type="Proteomes" id="UP000276301">
    <property type="component" value="Unassembled WGS sequence"/>
</dbReference>
<evidence type="ECO:0000256" key="1">
    <source>
        <dbReference type="ARBA" id="ARBA00004196"/>
    </source>
</evidence>
<dbReference type="InterPro" id="IPR025997">
    <property type="entry name" value="SBP_2_dom"/>
</dbReference>